<reference evidence="2 3" key="1">
    <citation type="journal article" date="2015" name="Genome Biol. Evol.">
        <title>The genome of winter moth (Operophtera brumata) provides a genomic perspective on sexual dimorphism and phenology.</title>
        <authorList>
            <person name="Derks M.F."/>
            <person name="Smit S."/>
            <person name="Salis L."/>
            <person name="Schijlen E."/>
            <person name="Bossers A."/>
            <person name="Mateman C."/>
            <person name="Pijl A.S."/>
            <person name="de Ridder D."/>
            <person name="Groenen M.A."/>
            <person name="Visser M.E."/>
            <person name="Megens H.J."/>
        </authorList>
    </citation>
    <scope>NUCLEOTIDE SEQUENCE [LARGE SCALE GENOMIC DNA]</scope>
    <source>
        <strain evidence="2">WM2013NL</strain>
        <tissue evidence="2">Head and thorax</tissue>
    </source>
</reference>
<dbReference type="STRING" id="104452.A0A0L7LSP3"/>
<proteinExistence type="predicted"/>
<comment type="caution">
    <text evidence="2">The sequence shown here is derived from an EMBL/GenBank/DDBJ whole genome shotgun (WGS) entry which is preliminary data.</text>
</comment>
<sequence length="275" mass="32119">MEVSNEIKEEIRKTQTELKNAIRVHQIWVARLQEDVNNVHYKSKVIQAEKDIIDIGQTQKLVLERLRRELELYQQRLKTRNKQINIEIDNRLIAQQIRDHQLKFRSKNRTLLKPSVLSEIHLKTENDDLKENISDPENEIKLNGKENHKDGFLRNFSQLPNTLQNNRNNFNQNKSSREGSPSGSSTENKAERKNLQERNIKLCVELRKLETRAATLKASLDDHNAEKRELLTEQIQTQRNLQKLLDFISQFKETSVSVRSTSVSESSDASKSNDE</sequence>
<evidence type="ECO:0000313" key="3">
    <source>
        <dbReference type="Proteomes" id="UP000037510"/>
    </source>
</evidence>
<organism evidence="2 3">
    <name type="scientific">Operophtera brumata</name>
    <name type="common">Winter moth</name>
    <name type="synonym">Phalaena brumata</name>
    <dbReference type="NCBI Taxonomy" id="104452"/>
    <lineage>
        <taxon>Eukaryota</taxon>
        <taxon>Metazoa</taxon>
        <taxon>Ecdysozoa</taxon>
        <taxon>Arthropoda</taxon>
        <taxon>Hexapoda</taxon>
        <taxon>Insecta</taxon>
        <taxon>Pterygota</taxon>
        <taxon>Neoptera</taxon>
        <taxon>Endopterygota</taxon>
        <taxon>Lepidoptera</taxon>
        <taxon>Glossata</taxon>
        <taxon>Ditrysia</taxon>
        <taxon>Geometroidea</taxon>
        <taxon>Geometridae</taxon>
        <taxon>Larentiinae</taxon>
        <taxon>Operophtera</taxon>
    </lineage>
</organism>
<gene>
    <name evidence="2" type="ORF">OBRU01_01961</name>
</gene>
<dbReference type="AlphaFoldDB" id="A0A0L7LSP3"/>
<keyword evidence="3" id="KW-1185">Reference proteome</keyword>
<dbReference type="Proteomes" id="UP000037510">
    <property type="component" value="Unassembled WGS sequence"/>
</dbReference>
<evidence type="ECO:0000256" key="1">
    <source>
        <dbReference type="SAM" id="MobiDB-lite"/>
    </source>
</evidence>
<protein>
    <submittedName>
        <fullName evidence="2">Putative BRAF35/HDAC2 complex</fullName>
    </submittedName>
</protein>
<feature type="compositionally biased region" description="Low complexity" evidence="1">
    <location>
        <begin position="158"/>
        <end position="185"/>
    </location>
</feature>
<feature type="region of interest" description="Disordered" evidence="1">
    <location>
        <begin position="158"/>
        <end position="194"/>
    </location>
</feature>
<accession>A0A0L7LSP3</accession>
<name>A0A0L7LSP3_OPEBR</name>
<dbReference type="EMBL" id="JTDY01000221">
    <property type="protein sequence ID" value="KOB78216.1"/>
    <property type="molecule type" value="Genomic_DNA"/>
</dbReference>
<feature type="region of interest" description="Disordered" evidence="1">
    <location>
        <begin position="256"/>
        <end position="275"/>
    </location>
</feature>
<evidence type="ECO:0000313" key="2">
    <source>
        <dbReference type="EMBL" id="KOB78216.1"/>
    </source>
</evidence>